<protein>
    <submittedName>
        <fullName evidence="3">CAAX prenyl protease-like protein</fullName>
    </submittedName>
</protein>
<organism evidence="3 4">
    <name type="scientific">Rarobacter incanus</name>
    <dbReference type="NCBI Taxonomy" id="153494"/>
    <lineage>
        <taxon>Bacteria</taxon>
        <taxon>Bacillati</taxon>
        <taxon>Actinomycetota</taxon>
        <taxon>Actinomycetes</taxon>
        <taxon>Micrococcales</taxon>
        <taxon>Rarobacteraceae</taxon>
        <taxon>Rarobacter</taxon>
    </lineage>
</organism>
<dbReference type="RefSeq" id="WP_142112228.1">
    <property type="nucleotide sequence ID" value="NZ_BAAATB010000010.1"/>
</dbReference>
<evidence type="ECO:0000256" key="1">
    <source>
        <dbReference type="SAM" id="Phobius"/>
    </source>
</evidence>
<dbReference type="Pfam" id="PF02517">
    <property type="entry name" value="Rce1-like"/>
    <property type="match status" value="1"/>
</dbReference>
<feature type="transmembrane region" description="Helical" evidence="1">
    <location>
        <begin position="105"/>
        <end position="124"/>
    </location>
</feature>
<feature type="transmembrane region" description="Helical" evidence="1">
    <location>
        <begin position="144"/>
        <end position="169"/>
    </location>
</feature>
<feature type="transmembrane region" description="Helical" evidence="1">
    <location>
        <begin position="62"/>
        <end position="84"/>
    </location>
</feature>
<sequence>MSFIRDPRLVRVEILLVLALSLGQSAVYSVVTIVARLTAGTSLGQQSTSLNSALSDRPLLDLTYQLLAIAFTLVPAGLAVFLLARDHPQPLRLLGLTRTYPARDTLHGLVLAAAIGLPGIALYIAGRALGITVSVSAADLSPLWWAPAILILRAIMNAVLEEVIVVGYLSVRAGDLRCKPWAIVAASALLRGTYHLYQGIGPFVGNVAMGIVFAAYYRWRGGGRTLPLVIAHSVLDVVAFVGYQYIPHSVLAAFGIT</sequence>
<keyword evidence="4" id="KW-1185">Reference proteome</keyword>
<dbReference type="GO" id="GO:0004175">
    <property type="term" value="F:endopeptidase activity"/>
    <property type="evidence" value="ECO:0007669"/>
    <property type="project" value="UniProtKB-ARBA"/>
</dbReference>
<keyword evidence="3" id="KW-0378">Hydrolase</keyword>
<keyword evidence="1" id="KW-0812">Transmembrane</keyword>
<evidence type="ECO:0000259" key="2">
    <source>
        <dbReference type="Pfam" id="PF02517"/>
    </source>
</evidence>
<feature type="transmembrane region" description="Helical" evidence="1">
    <location>
        <begin position="226"/>
        <end position="246"/>
    </location>
</feature>
<accession>A0A542SQ51</accession>
<dbReference type="GO" id="GO:0080120">
    <property type="term" value="P:CAAX-box protein maturation"/>
    <property type="evidence" value="ECO:0007669"/>
    <property type="project" value="UniProtKB-ARBA"/>
</dbReference>
<keyword evidence="3" id="KW-0645">Protease</keyword>
<dbReference type="InterPro" id="IPR003675">
    <property type="entry name" value="Rce1/LyrA-like_dom"/>
</dbReference>
<evidence type="ECO:0000313" key="4">
    <source>
        <dbReference type="Proteomes" id="UP000316181"/>
    </source>
</evidence>
<feature type="transmembrane region" description="Helical" evidence="1">
    <location>
        <begin position="203"/>
        <end position="219"/>
    </location>
</feature>
<dbReference type="AlphaFoldDB" id="A0A542SQ51"/>
<keyword evidence="1" id="KW-1133">Transmembrane helix</keyword>
<evidence type="ECO:0000313" key="3">
    <source>
        <dbReference type="EMBL" id="TQK76739.1"/>
    </source>
</evidence>
<dbReference type="Proteomes" id="UP000316181">
    <property type="component" value="Unassembled WGS sequence"/>
</dbReference>
<gene>
    <name evidence="3" type="ORF">FB389_1429</name>
</gene>
<proteinExistence type="predicted"/>
<feature type="domain" description="CAAX prenyl protease 2/Lysostaphin resistance protein A-like" evidence="2">
    <location>
        <begin position="144"/>
        <end position="237"/>
    </location>
</feature>
<name>A0A542SQ51_9MICO</name>
<dbReference type="GO" id="GO:0006508">
    <property type="term" value="P:proteolysis"/>
    <property type="evidence" value="ECO:0007669"/>
    <property type="project" value="UniProtKB-KW"/>
</dbReference>
<dbReference type="OrthoDB" id="4453618at2"/>
<reference evidence="3 4" key="1">
    <citation type="submission" date="2019-06" db="EMBL/GenBank/DDBJ databases">
        <title>Sequencing the genomes of 1000 actinobacteria strains.</title>
        <authorList>
            <person name="Klenk H.-P."/>
        </authorList>
    </citation>
    <scope>NUCLEOTIDE SEQUENCE [LARGE SCALE GENOMIC DNA]</scope>
    <source>
        <strain evidence="3 4">DSM 10596</strain>
    </source>
</reference>
<comment type="caution">
    <text evidence="3">The sequence shown here is derived from an EMBL/GenBank/DDBJ whole genome shotgun (WGS) entry which is preliminary data.</text>
</comment>
<keyword evidence="1" id="KW-0472">Membrane</keyword>
<dbReference type="EMBL" id="VFNV01000001">
    <property type="protein sequence ID" value="TQK76739.1"/>
    <property type="molecule type" value="Genomic_DNA"/>
</dbReference>
<feature type="transmembrane region" description="Helical" evidence="1">
    <location>
        <begin position="12"/>
        <end position="35"/>
    </location>
</feature>